<dbReference type="EMBL" id="VYUY01000003">
    <property type="protein sequence ID" value="KAA9135965.1"/>
    <property type="molecule type" value="Genomic_DNA"/>
</dbReference>
<dbReference type="RefSeq" id="WP_150891818.1">
    <property type="nucleotide sequence ID" value="NZ_VYUY01000003.1"/>
</dbReference>
<reference evidence="2" key="1">
    <citation type="submission" date="2019-09" db="EMBL/GenBank/DDBJ databases">
        <title>Mumia zhuanghuii sp. nov. isolated from the intestinal contents of plateau pika (Ochotona curzoniae) in the Qinghai-Tibet plateau of China.</title>
        <authorList>
            <person name="Tian Z."/>
        </authorList>
    </citation>
    <scope>NUCLEOTIDE SEQUENCE [LARGE SCALE GENOMIC DNA]</scope>
    <source>
        <strain evidence="2">L-033</strain>
    </source>
</reference>
<protein>
    <submittedName>
        <fullName evidence="1">Uncharacterized protein</fullName>
    </submittedName>
</protein>
<sequence length="175" mass="18508">MQTRVKIAIAGVAALVLAGLLALAAPVILPFLPERVQAAVGGTIETVPGTVEELFAATGLGEHEARGRVVSHAEVDDEYVIAAKIWPWELPEGWGFPKNRGVRDTPGAHWNGMGVAGAFSQWARASLGAVKDGRLAPDAANRLLDEVEDATLTLLDAGVLSDRRFVSQSVTPLRP</sequence>
<comment type="caution">
    <text evidence="1">The sequence shown here is derived from an EMBL/GenBank/DDBJ whole genome shotgun (WGS) entry which is preliminary data.</text>
</comment>
<accession>A0A5N0TLD4</accession>
<keyword evidence="2" id="KW-1185">Reference proteome</keyword>
<gene>
    <name evidence="1" type="ORF">F6B40_01955</name>
</gene>
<evidence type="ECO:0000313" key="1">
    <source>
        <dbReference type="EMBL" id="KAA9135965.1"/>
    </source>
</evidence>
<name>A0A5N0TLD4_9MICO</name>
<organism evidence="1 2">
    <name type="scientific">Microbacterium caowuchunii</name>
    <dbReference type="NCBI Taxonomy" id="2614638"/>
    <lineage>
        <taxon>Bacteria</taxon>
        <taxon>Bacillati</taxon>
        <taxon>Actinomycetota</taxon>
        <taxon>Actinomycetes</taxon>
        <taxon>Micrococcales</taxon>
        <taxon>Microbacteriaceae</taxon>
        <taxon>Microbacterium</taxon>
    </lineage>
</organism>
<proteinExistence type="predicted"/>
<evidence type="ECO:0000313" key="2">
    <source>
        <dbReference type="Proteomes" id="UP000326838"/>
    </source>
</evidence>
<dbReference type="Proteomes" id="UP000326838">
    <property type="component" value="Unassembled WGS sequence"/>
</dbReference>
<dbReference type="AlphaFoldDB" id="A0A5N0TLD4"/>